<evidence type="ECO:0000259" key="1">
    <source>
        <dbReference type="PROSITE" id="PS51408"/>
    </source>
</evidence>
<dbReference type="InterPro" id="IPR001156">
    <property type="entry name" value="Transferrin-like_dom"/>
</dbReference>
<sequence>MFQSEMFQGSDLLFKDSTKCLQEVIKGQSFKDFLGKDHYDAVTSLKNCSTSASELEKACTFHTCQQKV</sequence>
<dbReference type="AlphaFoldDB" id="A0A0E9Y0D5"/>
<reference evidence="2" key="1">
    <citation type="submission" date="2014-11" db="EMBL/GenBank/DDBJ databases">
        <authorList>
            <person name="Amaro Gonzalez C."/>
        </authorList>
    </citation>
    <scope>NUCLEOTIDE SEQUENCE</scope>
</reference>
<accession>A0A0E9Y0D5</accession>
<dbReference type="SUPFAM" id="SSF53850">
    <property type="entry name" value="Periplasmic binding protein-like II"/>
    <property type="match status" value="1"/>
</dbReference>
<proteinExistence type="predicted"/>
<organism evidence="2">
    <name type="scientific">Anguilla anguilla</name>
    <name type="common">European freshwater eel</name>
    <name type="synonym">Muraena anguilla</name>
    <dbReference type="NCBI Taxonomy" id="7936"/>
    <lineage>
        <taxon>Eukaryota</taxon>
        <taxon>Metazoa</taxon>
        <taxon>Chordata</taxon>
        <taxon>Craniata</taxon>
        <taxon>Vertebrata</taxon>
        <taxon>Euteleostomi</taxon>
        <taxon>Actinopterygii</taxon>
        <taxon>Neopterygii</taxon>
        <taxon>Teleostei</taxon>
        <taxon>Anguilliformes</taxon>
        <taxon>Anguillidae</taxon>
        <taxon>Anguilla</taxon>
    </lineage>
</organism>
<reference evidence="2" key="2">
    <citation type="journal article" date="2015" name="Fish Shellfish Immunol.">
        <title>Early steps in the European eel (Anguilla anguilla)-Vibrio vulnificus interaction in the gills: Role of the RtxA13 toxin.</title>
        <authorList>
            <person name="Callol A."/>
            <person name="Pajuelo D."/>
            <person name="Ebbesson L."/>
            <person name="Teles M."/>
            <person name="MacKenzie S."/>
            <person name="Amaro C."/>
        </authorList>
    </citation>
    <scope>NUCLEOTIDE SEQUENCE</scope>
</reference>
<protein>
    <recommendedName>
        <fullName evidence="1">Transferrin-like domain-containing protein</fullName>
    </recommendedName>
</protein>
<dbReference type="PROSITE" id="PS51408">
    <property type="entry name" value="TRANSFERRIN_LIKE_4"/>
    <property type="match status" value="1"/>
</dbReference>
<dbReference type="EMBL" id="GBXM01001007">
    <property type="protein sequence ID" value="JAI07571.1"/>
    <property type="molecule type" value="Transcribed_RNA"/>
</dbReference>
<dbReference type="Gene3D" id="3.40.190.10">
    <property type="entry name" value="Periplasmic binding protein-like II"/>
    <property type="match status" value="1"/>
</dbReference>
<evidence type="ECO:0000313" key="2">
    <source>
        <dbReference type="EMBL" id="JAI07571.1"/>
    </source>
</evidence>
<feature type="domain" description="Transferrin-like" evidence="1">
    <location>
        <begin position="1"/>
        <end position="47"/>
    </location>
</feature>
<name>A0A0E9Y0D5_ANGAN</name>